<dbReference type="EMBL" id="LR216287">
    <property type="protein sequence ID" value="VFJ12839.1"/>
    <property type="molecule type" value="Genomic_DNA"/>
</dbReference>
<evidence type="ECO:0000313" key="7">
    <source>
        <dbReference type="Proteomes" id="UP000294299"/>
    </source>
</evidence>
<dbReference type="Proteomes" id="UP000294299">
    <property type="component" value="Chromosome NFRAN"/>
</dbReference>
<keyword evidence="4" id="KW-1133">Transmembrane helix</keyword>
<dbReference type="GO" id="GO:0052934">
    <property type="term" value="F:alcohol dehydrogenase (cytochrome c) activity"/>
    <property type="evidence" value="ECO:0007669"/>
    <property type="project" value="UniProtKB-EC"/>
</dbReference>
<dbReference type="PANTHER" id="PTHR32303">
    <property type="entry name" value="QUINOPROTEIN ALCOHOL DEHYDROGENASE (CYTOCHROME C)"/>
    <property type="match status" value="1"/>
</dbReference>
<organism evidence="6 7">
    <name type="scientific">Candidatus Nitrosocosmicus franklandianus</name>
    <dbReference type="NCBI Taxonomy" id="1798806"/>
    <lineage>
        <taxon>Archaea</taxon>
        <taxon>Nitrososphaerota</taxon>
        <taxon>Nitrososphaeria</taxon>
        <taxon>Nitrososphaerales</taxon>
        <taxon>Nitrososphaeraceae</taxon>
        <taxon>Candidatus Nitrosocosmicus</taxon>
    </lineage>
</organism>
<evidence type="ECO:0000256" key="3">
    <source>
        <dbReference type="ARBA" id="ARBA00023002"/>
    </source>
</evidence>
<evidence type="ECO:0000256" key="2">
    <source>
        <dbReference type="ARBA" id="ARBA00008156"/>
    </source>
</evidence>
<evidence type="ECO:0000256" key="4">
    <source>
        <dbReference type="SAM" id="Phobius"/>
    </source>
</evidence>
<keyword evidence="3 6" id="KW-0560">Oxidoreductase</keyword>
<sequence>MKSDNFFLIKTLILCSFVLVMVQGLFVLDQVFATLDQSKQSPMNNSNVHTPSNIATITYPSKSETGMEPENIDNWIFVNHDIYGTRNSNQTEIGKSNIENLEVKWRLNNPFEIQEPPIIVGNTGYFQDYVGNIVSFDTSNGNINWKLETEGGPTMGLYYSNGAIYATVGTDAKIISINATNGEVIWESERLGDTSLGYVINSPPLLWQDYVLAGSGGSGLPPGEGYVRGNITALNSTNGDIIWNIETTTGEWVEVGKNPPNGGATAWSGGSIDPDTGTAFIPLGSASPNFNASTRMTPNLYSNHMAAVDIPSGKIKWATPFIAHGTVLDVDVPDTHDWDTSWGSSISNVKFDNGTVKKIVIGHDKAGNLIAMDALSGDEIWWTTLGNQIGTDKIPMPEGTGMIWSYGVYNYHAIDNDTIYLTATNRGLNFFTDGISGHKEAPDDSIEQGLVNGTIYAIELKNGNIKWKIDTEYPPRVSPLISNGVLYTGYIEFGNNERNGIVLAMDKETGEDLWHYNVNAAISPVGGSIGNGMLFIPTEKVNQVDNDEEEEEDGEEIGGSIVAFGLRE</sequence>
<feature type="domain" description="Pyrrolo-quinoline quinone repeat" evidence="5">
    <location>
        <begin position="75"/>
        <end position="381"/>
    </location>
</feature>
<keyword evidence="4" id="KW-0812">Transmembrane</keyword>
<evidence type="ECO:0000313" key="6">
    <source>
        <dbReference type="EMBL" id="VFJ12839.1"/>
    </source>
</evidence>
<dbReference type="AlphaFoldDB" id="A0A484IAY0"/>
<dbReference type="KEGG" id="nfn:NFRAN_0518"/>
<comment type="similarity">
    <text evidence="2">Belongs to the bacterial PQQ dehydrogenase family.</text>
</comment>
<comment type="cofactor">
    <cofactor evidence="1">
        <name>pyrroloquinoline quinone</name>
        <dbReference type="ChEBI" id="CHEBI:58442"/>
    </cofactor>
</comment>
<name>A0A484IAY0_9ARCH</name>
<dbReference type="PANTHER" id="PTHR32303:SF10">
    <property type="entry name" value="OUTER MEMBRANE PROTEIN ASSEMBLY FACTOR BAMB"/>
    <property type="match status" value="1"/>
</dbReference>
<reference evidence="6 7" key="1">
    <citation type="submission" date="2019-02" db="EMBL/GenBank/DDBJ databases">
        <authorList>
            <person name="Lehtovirta-Morley E L."/>
        </authorList>
    </citation>
    <scope>NUCLEOTIDE SEQUENCE [LARGE SCALE GENOMIC DNA]</scope>
    <source>
        <strain evidence="6">NFRAN1</strain>
    </source>
</reference>
<proteinExistence type="inferred from homology"/>
<protein>
    <submittedName>
        <fullName evidence="6">Alcohol dehydrogenase (Cytochrome c)</fullName>
        <ecNumber evidence="6">1.1.2.8</ecNumber>
    </submittedName>
</protein>
<feature type="transmembrane region" description="Helical" evidence="4">
    <location>
        <begin position="7"/>
        <end position="28"/>
    </location>
</feature>
<evidence type="ECO:0000259" key="5">
    <source>
        <dbReference type="Pfam" id="PF01011"/>
    </source>
</evidence>
<dbReference type="InterPro" id="IPR018391">
    <property type="entry name" value="PQQ_b-propeller_rpt"/>
</dbReference>
<dbReference type="InterPro" id="IPR002372">
    <property type="entry name" value="PQQ_rpt_dom"/>
</dbReference>
<dbReference type="EC" id="1.1.2.8" evidence="6"/>
<dbReference type="Gene3D" id="2.140.10.10">
    <property type="entry name" value="Quinoprotein alcohol dehydrogenase-like superfamily"/>
    <property type="match status" value="1"/>
</dbReference>
<keyword evidence="7" id="KW-1185">Reference proteome</keyword>
<evidence type="ECO:0000256" key="1">
    <source>
        <dbReference type="ARBA" id="ARBA00001931"/>
    </source>
</evidence>
<dbReference type="SMART" id="SM00564">
    <property type="entry name" value="PQQ"/>
    <property type="match status" value="5"/>
</dbReference>
<accession>A0A484IAY0</accession>
<dbReference type="SUPFAM" id="SSF50998">
    <property type="entry name" value="Quinoprotein alcohol dehydrogenase-like"/>
    <property type="match status" value="2"/>
</dbReference>
<keyword evidence="4" id="KW-0472">Membrane</keyword>
<dbReference type="Pfam" id="PF01011">
    <property type="entry name" value="PQQ"/>
    <property type="match status" value="1"/>
</dbReference>
<dbReference type="InterPro" id="IPR011047">
    <property type="entry name" value="Quinoprotein_ADH-like_sf"/>
</dbReference>
<gene>
    <name evidence="6" type="primary">adhA</name>
    <name evidence="6" type="ORF">NFRAN_0518</name>
</gene>